<evidence type="ECO:0000256" key="2">
    <source>
        <dbReference type="ARBA" id="ARBA00022723"/>
    </source>
</evidence>
<evidence type="ECO:0000313" key="9">
    <source>
        <dbReference type="Proteomes" id="UP000694865"/>
    </source>
</evidence>
<feature type="binding site" evidence="6">
    <location>
        <position position="61"/>
    </location>
    <ligand>
        <name>Zn(2+)</name>
        <dbReference type="ChEBI" id="CHEBI:29105"/>
        <note>catalytic</note>
    </ligand>
</feature>
<dbReference type="PRINTS" id="PR00480">
    <property type="entry name" value="ASTACIN"/>
</dbReference>
<dbReference type="SUPFAM" id="SSF55486">
    <property type="entry name" value="Metalloproteases ('zincins'), catalytic domain"/>
    <property type="match status" value="1"/>
</dbReference>
<dbReference type="InterPro" id="IPR001506">
    <property type="entry name" value="Peptidase_M12A"/>
</dbReference>
<dbReference type="PANTHER" id="PTHR10127:SF780">
    <property type="entry name" value="METALLOENDOPEPTIDASE"/>
    <property type="match status" value="1"/>
</dbReference>
<keyword evidence="4 6" id="KW-0862">Zinc</keyword>
<evidence type="ECO:0000256" key="6">
    <source>
        <dbReference type="PROSITE-ProRule" id="PRU01211"/>
    </source>
</evidence>
<dbReference type="RefSeq" id="XP_006813440.1">
    <property type="nucleotide sequence ID" value="XM_006813377.1"/>
</dbReference>
<evidence type="ECO:0000256" key="5">
    <source>
        <dbReference type="ARBA" id="ARBA00023049"/>
    </source>
</evidence>
<evidence type="ECO:0000313" key="10">
    <source>
        <dbReference type="RefSeq" id="XP_006813440.1"/>
    </source>
</evidence>
<dbReference type="PANTHER" id="PTHR10127">
    <property type="entry name" value="DISCOIDIN, CUB, EGF, LAMININ , AND ZINC METALLOPROTEASE DOMAIN CONTAINING"/>
    <property type="match status" value="1"/>
</dbReference>
<protein>
    <recommendedName>
        <fullName evidence="7">Metalloendopeptidase</fullName>
        <ecNumber evidence="7">3.4.24.-</ecNumber>
    </recommendedName>
</protein>
<name>A0ABM0M099_SACKO</name>
<keyword evidence="9" id="KW-1185">Reference proteome</keyword>
<dbReference type="Gene3D" id="3.40.390.10">
    <property type="entry name" value="Collagenase (Catalytic Domain)"/>
    <property type="match status" value="1"/>
</dbReference>
<keyword evidence="5 7" id="KW-0482">Metalloprotease</keyword>
<dbReference type="InterPro" id="IPR024079">
    <property type="entry name" value="MetalloPept_cat_dom_sf"/>
</dbReference>
<dbReference type="EC" id="3.4.24.-" evidence="7"/>
<evidence type="ECO:0000259" key="8">
    <source>
        <dbReference type="PROSITE" id="PS51864"/>
    </source>
</evidence>
<evidence type="ECO:0000256" key="3">
    <source>
        <dbReference type="ARBA" id="ARBA00022801"/>
    </source>
</evidence>
<evidence type="ECO:0000256" key="1">
    <source>
        <dbReference type="ARBA" id="ARBA00022670"/>
    </source>
</evidence>
<feature type="domain" description="Peptidase M12A" evidence="8">
    <location>
        <begin position="1"/>
        <end position="113"/>
    </location>
</feature>
<dbReference type="GeneID" id="102809242"/>
<accession>A0ABM0M099</accession>
<keyword evidence="1 7" id="KW-0645">Protease</keyword>
<keyword evidence="3 7" id="KW-0378">Hydrolase</keyword>
<dbReference type="Proteomes" id="UP000694865">
    <property type="component" value="Unplaced"/>
</dbReference>
<proteinExistence type="predicted"/>
<evidence type="ECO:0000256" key="7">
    <source>
        <dbReference type="RuleBase" id="RU361183"/>
    </source>
</evidence>
<feature type="binding site" evidence="6">
    <location>
        <position position="71"/>
    </location>
    <ligand>
        <name>Zn(2+)</name>
        <dbReference type="ChEBI" id="CHEBI:29105"/>
        <note>catalytic</note>
    </ligand>
</feature>
<organism evidence="9 10">
    <name type="scientific">Saccoglossus kowalevskii</name>
    <name type="common">Acorn worm</name>
    <dbReference type="NCBI Taxonomy" id="10224"/>
    <lineage>
        <taxon>Eukaryota</taxon>
        <taxon>Metazoa</taxon>
        <taxon>Hemichordata</taxon>
        <taxon>Enteropneusta</taxon>
        <taxon>Harrimaniidae</taxon>
        <taxon>Saccoglossus</taxon>
    </lineage>
</organism>
<gene>
    <name evidence="10" type="primary">LOC102809242</name>
</gene>
<dbReference type="SMART" id="SM00235">
    <property type="entry name" value="ZnMc"/>
    <property type="match status" value="1"/>
</dbReference>
<sequence>MTYWESNTCIRFPPYNSGAGHSDRISFKKDNGCYLYVGRTGNGAQDISIGYGCAYKGTIAHKIGHAIGFWHEQSRTDRDDYVTVTISTNIPLRMLICTTCHTTLDRLCIMVLR</sequence>
<dbReference type="Pfam" id="PF01400">
    <property type="entry name" value="Astacin"/>
    <property type="match status" value="1"/>
</dbReference>
<feature type="binding site" evidence="6">
    <location>
        <position position="65"/>
    </location>
    <ligand>
        <name>Zn(2+)</name>
        <dbReference type="ChEBI" id="CHEBI:29105"/>
        <note>catalytic</note>
    </ligand>
</feature>
<dbReference type="InterPro" id="IPR006026">
    <property type="entry name" value="Peptidase_Metallo"/>
</dbReference>
<dbReference type="PROSITE" id="PS51864">
    <property type="entry name" value="ASTACIN"/>
    <property type="match status" value="1"/>
</dbReference>
<comment type="cofactor">
    <cofactor evidence="6 7">
        <name>Zn(2+)</name>
        <dbReference type="ChEBI" id="CHEBI:29105"/>
    </cofactor>
    <text evidence="6 7">Binds 1 zinc ion per subunit.</text>
</comment>
<reference evidence="10" key="1">
    <citation type="submission" date="2025-08" db="UniProtKB">
        <authorList>
            <consortium name="RefSeq"/>
        </authorList>
    </citation>
    <scope>IDENTIFICATION</scope>
    <source>
        <tissue evidence="10">Testes</tissue>
    </source>
</reference>
<comment type="caution">
    <text evidence="6">Lacks conserved residue(s) required for the propagation of feature annotation.</text>
</comment>
<keyword evidence="2 6" id="KW-0479">Metal-binding</keyword>
<evidence type="ECO:0000256" key="4">
    <source>
        <dbReference type="ARBA" id="ARBA00022833"/>
    </source>
</evidence>